<keyword evidence="1 6" id="KW-0732">Signal</keyword>
<dbReference type="GO" id="GO:0043165">
    <property type="term" value="P:Gram-negative-bacterium-type cell outer membrane assembly"/>
    <property type="evidence" value="ECO:0007669"/>
    <property type="project" value="UniProtKB-UniRule"/>
</dbReference>
<keyword evidence="4 6" id="KW-0998">Cell outer membrane</keyword>
<dbReference type="HAMAP" id="MF_00922">
    <property type="entry name" value="OM_assembly_BamD"/>
    <property type="match status" value="1"/>
</dbReference>
<keyword evidence="3" id="KW-0564">Palmitate</keyword>
<dbReference type="AlphaFoldDB" id="A0A2U8W5D8"/>
<dbReference type="PANTHER" id="PTHR37423:SF1">
    <property type="entry name" value="OUTER MEMBRANE PROTEIN ASSEMBLY FACTOR BAMD"/>
    <property type="match status" value="1"/>
</dbReference>
<dbReference type="Proteomes" id="UP000245926">
    <property type="component" value="Chromosome"/>
</dbReference>
<organism evidence="8 9">
    <name type="scientific">Methylobacterium durans</name>
    <dbReference type="NCBI Taxonomy" id="2202825"/>
    <lineage>
        <taxon>Bacteria</taxon>
        <taxon>Pseudomonadati</taxon>
        <taxon>Pseudomonadota</taxon>
        <taxon>Alphaproteobacteria</taxon>
        <taxon>Hyphomicrobiales</taxon>
        <taxon>Methylobacteriaceae</taxon>
        <taxon>Methylobacterium</taxon>
    </lineage>
</organism>
<dbReference type="InterPro" id="IPR011990">
    <property type="entry name" value="TPR-like_helical_dom_sf"/>
</dbReference>
<comment type="subunit">
    <text evidence="6">Part of the Bam complex.</text>
</comment>
<evidence type="ECO:0000256" key="1">
    <source>
        <dbReference type="ARBA" id="ARBA00022729"/>
    </source>
</evidence>
<dbReference type="InterPro" id="IPR017689">
    <property type="entry name" value="BamD"/>
</dbReference>
<feature type="domain" description="Outer membrane lipoprotein BamD-like" evidence="7">
    <location>
        <begin position="46"/>
        <end position="242"/>
    </location>
</feature>
<dbReference type="EMBL" id="CP029550">
    <property type="protein sequence ID" value="AWN41325.1"/>
    <property type="molecule type" value="Genomic_DNA"/>
</dbReference>
<dbReference type="Gene3D" id="1.25.40.10">
    <property type="entry name" value="Tetratricopeptide repeat domain"/>
    <property type="match status" value="1"/>
</dbReference>
<comment type="function">
    <text evidence="6">Part of the outer membrane protein assembly complex, which is involved in assembly and insertion of beta-barrel proteins into the outer membrane.</text>
</comment>
<sequence>MPVTYPNRGALAAVLLSVLGLGLGGCDALDSINPFAEKYKPEVIPDVPADKLYSEGLAKMEDSDYEGAVKKFGDLDKQYSYSDWSRKALLMTAYANYEGQKYDDAINASKRYLQRHPASKDAAYAQYLMAMSQYKQIPDVTRDQDRSEKALVALQELVQRYPTSEYANDAKAKIQITRDQIAGKEMEVGRYYLQKRNFPAAINRFRDVISKYQTTRHTEEALERLVEAYMALGITQEAQNAAAVLGHNFPDSPWYKDAHALLQNGGLEPREEKGSWLSRVFSSVTGRTASAQ</sequence>
<dbReference type="SUPFAM" id="SSF48452">
    <property type="entry name" value="TPR-like"/>
    <property type="match status" value="2"/>
</dbReference>
<accession>A0A2U8W5D8</accession>
<keyword evidence="5" id="KW-0449">Lipoprotein</keyword>
<dbReference type="GO" id="GO:1990063">
    <property type="term" value="C:Bam protein complex"/>
    <property type="evidence" value="ECO:0007669"/>
    <property type="project" value="TreeGrafter"/>
</dbReference>
<comment type="similarity">
    <text evidence="6">Belongs to the BamD family.</text>
</comment>
<gene>
    <name evidence="6" type="primary">bamD</name>
    <name evidence="8" type="ORF">DK389_13395</name>
</gene>
<keyword evidence="2 6" id="KW-0472">Membrane</keyword>
<dbReference type="InterPro" id="IPR039565">
    <property type="entry name" value="BamD-like"/>
</dbReference>
<keyword evidence="9" id="KW-1185">Reference proteome</keyword>
<evidence type="ECO:0000256" key="2">
    <source>
        <dbReference type="ARBA" id="ARBA00023136"/>
    </source>
</evidence>
<dbReference type="RefSeq" id="WP_109890234.1">
    <property type="nucleotide sequence ID" value="NZ_CP029550.1"/>
</dbReference>
<evidence type="ECO:0000256" key="5">
    <source>
        <dbReference type="ARBA" id="ARBA00023288"/>
    </source>
</evidence>
<dbReference type="OrthoDB" id="9804044at2"/>
<protein>
    <recommendedName>
        <fullName evidence="6">Outer membrane protein assembly factor BamD</fullName>
    </recommendedName>
</protein>
<dbReference type="CDD" id="cd15830">
    <property type="entry name" value="BamD"/>
    <property type="match status" value="1"/>
</dbReference>
<dbReference type="Pfam" id="PF13525">
    <property type="entry name" value="YfiO"/>
    <property type="match status" value="1"/>
</dbReference>
<evidence type="ECO:0000313" key="9">
    <source>
        <dbReference type="Proteomes" id="UP000245926"/>
    </source>
</evidence>
<evidence type="ECO:0000256" key="6">
    <source>
        <dbReference type="HAMAP-Rule" id="MF_00922"/>
    </source>
</evidence>
<dbReference type="NCBIfam" id="TIGR03302">
    <property type="entry name" value="OM_YfiO"/>
    <property type="match status" value="1"/>
</dbReference>
<dbReference type="GO" id="GO:0051205">
    <property type="term" value="P:protein insertion into membrane"/>
    <property type="evidence" value="ECO:0007669"/>
    <property type="project" value="UniProtKB-UniRule"/>
</dbReference>
<evidence type="ECO:0000256" key="3">
    <source>
        <dbReference type="ARBA" id="ARBA00023139"/>
    </source>
</evidence>
<evidence type="ECO:0000259" key="7">
    <source>
        <dbReference type="Pfam" id="PF13525"/>
    </source>
</evidence>
<evidence type="ECO:0000256" key="4">
    <source>
        <dbReference type="ARBA" id="ARBA00023237"/>
    </source>
</evidence>
<evidence type="ECO:0000313" key="8">
    <source>
        <dbReference type="EMBL" id="AWN41325.1"/>
    </source>
</evidence>
<dbReference type="PANTHER" id="PTHR37423">
    <property type="entry name" value="SOLUBLE LYTIC MUREIN TRANSGLYCOSYLASE-RELATED"/>
    <property type="match status" value="1"/>
</dbReference>
<reference evidence="9" key="1">
    <citation type="submission" date="2018-05" db="EMBL/GenBank/DDBJ databases">
        <title>Complete Genome Sequence of Methylobacterium sp. 17SD2-17.</title>
        <authorList>
            <person name="Srinivasan S."/>
        </authorList>
    </citation>
    <scope>NUCLEOTIDE SEQUENCE [LARGE SCALE GENOMIC DNA]</scope>
    <source>
        <strain evidence="9">17SD2-17</strain>
    </source>
</reference>
<dbReference type="KEGG" id="mets:DK389_13395"/>
<comment type="subcellular location">
    <subcellularLocation>
        <location evidence="6">Cell outer membrane</location>
    </subcellularLocation>
</comment>
<proteinExistence type="inferred from homology"/>
<name>A0A2U8W5D8_9HYPH</name>